<dbReference type="Pfam" id="PF05148">
    <property type="entry name" value="Methyltransf_8"/>
    <property type="match status" value="1"/>
</dbReference>
<dbReference type="GO" id="GO:0032259">
    <property type="term" value="P:methylation"/>
    <property type="evidence" value="ECO:0007669"/>
    <property type="project" value="UniProtKB-KW"/>
</dbReference>
<dbReference type="Gene3D" id="3.40.50.150">
    <property type="entry name" value="Vaccinia Virus protein VP39"/>
    <property type="match status" value="1"/>
</dbReference>
<dbReference type="EMBL" id="KL367547">
    <property type="protein sequence ID" value="KFD64941.1"/>
    <property type="molecule type" value="Genomic_DNA"/>
</dbReference>
<evidence type="ECO:0000256" key="2">
    <source>
        <dbReference type="ARBA" id="ARBA00006301"/>
    </source>
</evidence>
<evidence type="ECO:0000256" key="8">
    <source>
        <dbReference type="ARBA" id="ARBA00023242"/>
    </source>
</evidence>
<dbReference type="FunFam" id="1.10.10.2150:FF:000001">
    <property type="entry name" value="Ribosomal RNA-processing protein 8"/>
    <property type="match status" value="1"/>
</dbReference>
<keyword evidence="6 9" id="KW-0808">Transferase</keyword>
<sequence length="386" mass="44175">MGRSRNKYRQLAGLDKRTRLLLVTGILKDRPSDCPLPEKNIGRRRKRRRAKGSVTKLAVSAKRRNLQKDDDETIQEKSIVASNDKAVENKVSKDSEQPCKVSNEKHVSKESKAKKVFDSVPKEKKSKKSLHNEAKADRTSANEYFENQSSSGRSYANGNSRNESKESSSCLEKNFLRRLNGGYFRWIGETLYKCSGEEAEQLFAKDPECFKAYHVGYRAQVSKWPVNPVVLVAKWLKRKPSSWKVADMGCGDAQLATLVKNKVYSFDFLALNDRVTACNMAKVPLPDCHVQVCLFCLSLMGTNLADYINEAFRILKPRGFLIIIEMLSRFTGIKVFRRAVEKMGFVFNSRVIHHSYFVWLTFAKGQKQQNRCPARLKLNPCPYKRR</sequence>
<dbReference type="Proteomes" id="UP000030758">
    <property type="component" value="Unassembled WGS sequence"/>
</dbReference>
<feature type="compositionally biased region" description="Polar residues" evidence="10">
    <location>
        <begin position="141"/>
        <end position="165"/>
    </location>
</feature>
<evidence type="ECO:0000256" key="4">
    <source>
        <dbReference type="ARBA" id="ARBA00022552"/>
    </source>
</evidence>
<comment type="similarity">
    <text evidence="2 9">Belongs to the methyltransferase superfamily. RRP8 family.</text>
</comment>
<evidence type="ECO:0000313" key="11">
    <source>
        <dbReference type="EMBL" id="KFD64941.1"/>
    </source>
</evidence>
<evidence type="ECO:0000256" key="6">
    <source>
        <dbReference type="ARBA" id="ARBA00022679"/>
    </source>
</evidence>
<dbReference type="GO" id="GO:0046015">
    <property type="term" value="P:regulation of transcription by glucose"/>
    <property type="evidence" value="ECO:0007669"/>
    <property type="project" value="TreeGrafter"/>
</dbReference>
<comment type="subcellular location">
    <subcellularLocation>
        <location evidence="1 9">Nucleus</location>
        <location evidence="1 9">Nucleolus</location>
    </subcellularLocation>
</comment>
<dbReference type="EC" id="2.1.1.-" evidence="9"/>
<dbReference type="GO" id="GO:0005730">
    <property type="term" value="C:nucleolus"/>
    <property type="evidence" value="ECO:0007669"/>
    <property type="project" value="UniProtKB-SubCell"/>
</dbReference>
<proteinExistence type="inferred from homology"/>
<feature type="region of interest" description="Disordered" evidence="10">
    <location>
        <begin position="32"/>
        <end position="58"/>
    </location>
</feature>
<keyword evidence="8 9" id="KW-0539">Nucleus</keyword>
<protein>
    <recommendedName>
        <fullName evidence="3 9">Ribosomal RNA-processing protein 8</fullName>
        <ecNumber evidence="9">2.1.1.-</ecNumber>
    </recommendedName>
</protein>
<dbReference type="GO" id="GO:0042149">
    <property type="term" value="P:cellular response to glucose starvation"/>
    <property type="evidence" value="ECO:0007669"/>
    <property type="project" value="TreeGrafter"/>
</dbReference>
<keyword evidence="5 9" id="KW-0489">Methyltransferase</keyword>
<dbReference type="InterPro" id="IPR029063">
    <property type="entry name" value="SAM-dependent_MTases_sf"/>
</dbReference>
<feature type="compositionally biased region" description="Basic and acidic residues" evidence="10">
    <location>
        <begin position="130"/>
        <end position="140"/>
    </location>
</feature>
<dbReference type="SUPFAM" id="SSF53335">
    <property type="entry name" value="S-adenosyl-L-methionine-dependent methyltransferases"/>
    <property type="match status" value="1"/>
</dbReference>
<dbReference type="Gene3D" id="1.10.10.2150">
    <property type="entry name" value="Ribosomal RNA-processing protein 8, N-terminal domain"/>
    <property type="match status" value="1"/>
</dbReference>
<dbReference type="InterPro" id="IPR007823">
    <property type="entry name" value="RRP8"/>
</dbReference>
<dbReference type="AlphaFoldDB" id="A0A085N645"/>
<feature type="region of interest" description="Disordered" evidence="10">
    <location>
        <begin position="85"/>
        <end position="165"/>
    </location>
</feature>
<comment type="function">
    <text evidence="9">Probable methyltransferase required to silence rDNA.</text>
</comment>
<dbReference type="PANTHER" id="PTHR12787">
    <property type="entry name" value="RIBOSOMAL RNA-PROCESSING PROTEIN 8"/>
    <property type="match status" value="1"/>
</dbReference>
<feature type="compositionally biased region" description="Basic residues" evidence="10">
    <location>
        <begin position="42"/>
        <end position="51"/>
    </location>
</feature>
<evidence type="ECO:0000256" key="10">
    <source>
        <dbReference type="SAM" id="MobiDB-lite"/>
    </source>
</evidence>
<keyword evidence="4 9" id="KW-0698">rRNA processing</keyword>
<name>A0A085N645_9BILA</name>
<dbReference type="GO" id="GO:0005677">
    <property type="term" value="C:chromatin silencing complex"/>
    <property type="evidence" value="ECO:0007669"/>
    <property type="project" value="TreeGrafter"/>
</dbReference>
<dbReference type="GO" id="GO:0008168">
    <property type="term" value="F:methyltransferase activity"/>
    <property type="evidence" value="ECO:0007669"/>
    <property type="project" value="UniProtKB-KW"/>
</dbReference>
<reference evidence="11" key="1">
    <citation type="journal article" date="2014" name="Nat. Genet.">
        <title>Genome and transcriptome of the porcine whipworm Trichuris suis.</title>
        <authorList>
            <person name="Jex A.R."/>
            <person name="Nejsum P."/>
            <person name="Schwarz E.M."/>
            <person name="Hu L."/>
            <person name="Young N.D."/>
            <person name="Hall R.S."/>
            <person name="Korhonen P.K."/>
            <person name="Liao S."/>
            <person name="Thamsborg S."/>
            <person name="Xia J."/>
            <person name="Xu P."/>
            <person name="Wang S."/>
            <person name="Scheerlinck J.P."/>
            <person name="Hofmann A."/>
            <person name="Sternberg P.W."/>
            <person name="Wang J."/>
            <person name="Gasser R.B."/>
        </authorList>
    </citation>
    <scope>NUCLEOTIDE SEQUENCE [LARGE SCALE GENOMIC DNA]</scope>
    <source>
        <strain evidence="11">DCEP-RM93F</strain>
    </source>
</reference>
<organism evidence="11">
    <name type="scientific">Trichuris suis</name>
    <name type="common">pig whipworm</name>
    <dbReference type="NCBI Taxonomy" id="68888"/>
    <lineage>
        <taxon>Eukaryota</taxon>
        <taxon>Metazoa</taxon>
        <taxon>Ecdysozoa</taxon>
        <taxon>Nematoda</taxon>
        <taxon>Enoplea</taxon>
        <taxon>Dorylaimia</taxon>
        <taxon>Trichinellida</taxon>
        <taxon>Trichuridae</taxon>
        <taxon>Trichuris</taxon>
    </lineage>
</organism>
<dbReference type="GO" id="GO:0006364">
    <property type="term" value="P:rRNA processing"/>
    <property type="evidence" value="ECO:0007669"/>
    <property type="project" value="UniProtKB-UniRule"/>
</dbReference>
<dbReference type="GO" id="GO:0000183">
    <property type="term" value="P:rDNA heterochromatin formation"/>
    <property type="evidence" value="ECO:0007669"/>
    <property type="project" value="TreeGrafter"/>
</dbReference>
<feature type="compositionally biased region" description="Basic and acidic residues" evidence="10">
    <location>
        <begin position="85"/>
        <end position="123"/>
    </location>
</feature>
<dbReference type="GO" id="GO:0033553">
    <property type="term" value="C:rDNA heterochromatin"/>
    <property type="evidence" value="ECO:0007669"/>
    <property type="project" value="TreeGrafter"/>
</dbReference>
<dbReference type="PANTHER" id="PTHR12787:SF0">
    <property type="entry name" value="RIBOSOMAL RNA-PROCESSING PROTEIN 8"/>
    <property type="match status" value="1"/>
</dbReference>
<evidence type="ECO:0000256" key="3">
    <source>
        <dbReference type="ARBA" id="ARBA00020203"/>
    </source>
</evidence>
<evidence type="ECO:0000256" key="7">
    <source>
        <dbReference type="ARBA" id="ARBA00022691"/>
    </source>
</evidence>
<gene>
    <name evidence="11" type="ORF">M514_06307</name>
</gene>
<evidence type="ECO:0000256" key="9">
    <source>
        <dbReference type="RuleBase" id="RU365074"/>
    </source>
</evidence>
<evidence type="ECO:0000256" key="5">
    <source>
        <dbReference type="ARBA" id="ARBA00022603"/>
    </source>
</evidence>
<accession>A0A085N645</accession>
<dbReference type="InterPro" id="IPR042036">
    <property type="entry name" value="RRP8_N"/>
</dbReference>
<evidence type="ECO:0000256" key="1">
    <source>
        <dbReference type="ARBA" id="ARBA00004604"/>
    </source>
</evidence>
<keyword evidence="7 9" id="KW-0949">S-adenosyl-L-methionine</keyword>